<proteinExistence type="inferred from homology"/>
<evidence type="ECO:0000313" key="11">
    <source>
        <dbReference type="Proteomes" id="UP000002358"/>
    </source>
</evidence>
<keyword evidence="6" id="KW-0496">Mitochondrion</keyword>
<dbReference type="GO" id="GO:0033108">
    <property type="term" value="P:mitochondrial respiratory chain complex assembly"/>
    <property type="evidence" value="ECO:0007669"/>
    <property type="project" value="TreeGrafter"/>
</dbReference>
<evidence type="ECO:0000313" key="10">
    <source>
        <dbReference type="EnsemblMetazoa" id="XP_003423895"/>
    </source>
</evidence>
<dbReference type="PANTHER" id="PTHR12815:SF18">
    <property type="entry name" value="SORTING AND ASSEMBLY MACHINERY COMPONENT 50 HOMOLOG"/>
    <property type="match status" value="1"/>
</dbReference>
<dbReference type="InterPro" id="IPR000184">
    <property type="entry name" value="Bac_surfAg_D15"/>
</dbReference>
<protein>
    <recommendedName>
        <fullName evidence="9">Bacterial surface antigen (D15) domain-containing protein</fullName>
    </recommendedName>
</protein>
<dbReference type="GO" id="GO:0045040">
    <property type="term" value="P:protein insertion into mitochondrial outer membrane"/>
    <property type="evidence" value="ECO:0007669"/>
    <property type="project" value="TreeGrafter"/>
</dbReference>
<evidence type="ECO:0000256" key="2">
    <source>
        <dbReference type="ARBA" id="ARBA00010913"/>
    </source>
</evidence>
<accession>A0A7M7GK82</accession>
<dbReference type="Gene3D" id="2.40.160.50">
    <property type="entry name" value="membrane protein fhac: a member of the omp85/tpsb transporter family"/>
    <property type="match status" value="1"/>
</dbReference>
<dbReference type="PANTHER" id="PTHR12815">
    <property type="entry name" value="SORTING AND ASSEMBLY MACHINERY SAMM50 PROTEIN FAMILY MEMBER"/>
    <property type="match status" value="1"/>
</dbReference>
<feature type="domain" description="Bacterial surface antigen (D15)" evidence="9">
    <location>
        <begin position="169"/>
        <end position="488"/>
    </location>
</feature>
<evidence type="ECO:0000256" key="7">
    <source>
        <dbReference type="ARBA" id="ARBA00023136"/>
    </source>
</evidence>
<keyword evidence="5" id="KW-1000">Mitochondrion outer membrane</keyword>
<keyword evidence="4" id="KW-0812">Transmembrane</keyword>
<feature type="region of interest" description="Disordered" evidence="8">
    <location>
        <begin position="1"/>
        <end position="53"/>
    </location>
</feature>
<dbReference type="FunFam" id="2.40.160.50:FF:000002">
    <property type="entry name" value="sorting and assembly machinery component 50 homolog"/>
    <property type="match status" value="1"/>
</dbReference>
<evidence type="ECO:0000256" key="6">
    <source>
        <dbReference type="ARBA" id="ARBA00023128"/>
    </source>
</evidence>
<feature type="compositionally biased region" description="Basic and acidic residues" evidence="8">
    <location>
        <begin position="1"/>
        <end position="10"/>
    </location>
</feature>
<dbReference type="Pfam" id="PF01103">
    <property type="entry name" value="Omp85"/>
    <property type="match status" value="1"/>
</dbReference>
<comment type="similarity">
    <text evidence="2">Belongs to the SAM50/omp85 family.</text>
</comment>
<evidence type="ECO:0000256" key="8">
    <source>
        <dbReference type="SAM" id="MobiDB-lite"/>
    </source>
</evidence>
<dbReference type="GeneID" id="100119887"/>
<dbReference type="RefSeq" id="XP_003423895.1">
    <property type="nucleotide sequence ID" value="XM_003423847.5"/>
</dbReference>
<keyword evidence="7" id="KW-0472">Membrane</keyword>
<feature type="compositionally biased region" description="Polar residues" evidence="8">
    <location>
        <begin position="11"/>
        <end position="21"/>
    </location>
</feature>
<dbReference type="GO" id="GO:0005741">
    <property type="term" value="C:mitochondrial outer membrane"/>
    <property type="evidence" value="ECO:0007669"/>
    <property type="project" value="UniProtKB-SubCell"/>
</dbReference>
<evidence type="ECO:0000259" key="9">
    <source>
        <dbReference type="Pfam" id="PF01103"/>
    </source>
</evidence>
<reference evidence="10" key="1">
    <citation type="submission" date="2021-01" db="UniProtKB">
        <authorList>
            <consortium name="EnsemblMetazoa"/>
        </authorList>
    </citation>
    <scope>IDENTIFICATION</scope>
</reference>
<evidence type="ECO:0000256" key="1">
    <source>
        <dbReference type="ARBA" id="ARBA00004374"/>
    </source>
</evidence>
<keyword evidence="3" id="KW-1134">Transmembrane beta strand</keyword>
<dbReference type="InterPro" id="IPR039910">
    <property type="entry name" value="D15-like"/>
</dbReference>
<sequence>MGTVHAKEPETLNNFGVAQQDKTMRDKTKFPKDGDHSPFGQDRTLTGDQNKRTKPLDLKSVRARVDKIHIDGLCRTKHDIIKAQVNELFKAKDFQDVIINAYTVRGKLESLGCFKNIGVYIDTSHGPGATPEGVEVTFTVHELKRIMGNINTMVGNNEASLLIGAKTPNLFGRGEKLQVDYSYGHKNSSNINIAAIKPFFTGRLSKVLTTSVYTTTSEFPWSGYKENDKGLLVDFAFDSNESGTFKHHLQYEAVVRELTATKQATFRVREQCGPTLKSSLRHICKVDKRDEKIFPSSGTLVQCTTEIAGLGGNIGFIKNELAIQSNWSPHECLTFQVAAQTGFLRGINNDMQISIADNFFLGGPLNLRGFEMRGVGPREEGHALGGNTYWAAAFHFYSPLPFRPGKNSFGDLFRLHGFINGGNVNNAALKLGGSYEENLRVLTENVRCTAGCGIAMKLGNIARVELNFCLPFKYLRSDVQQQIQLGLGVQYL</sequence>
<dbReference type="AlphaFoldDB" id="A0A7M7GK82"/>
<dbReference type="SMR" id="A0A7M7GK82"/>
<name>A0A7M7GK82_NASVI</name>
<dbReference type="InParanoid" id="A0A7M7GK82"/>
<comment type="subcellular location">
    <subcellularLocation>
        <location evidence="1">Mitochondrion outer membrane</location>
        <topology evidence="1">Multi-pass membrane protein</topology>
    </subcellularLocation>
</comment>
<feature type="compositionally biased region" description="Basic and acidic residues" evidence="8">
    <location>
        <begin position="22"/>
        <end position="36"/>
    </location>
</feature>
<evidence type="ECO:0000256" key="4">
    <source>
        <dbReference type="ARBA" id="ARBA00022692"/>
    </source>
</evidence>
<dbReference type="Proteomes" id="UP000002358">
    <property type="component" value="Chromosome 1"/>
</dbReference>
<evidence type="ECO:0000256" key="3">
    <source>
        <dbReference type="ARBA" id="ARBA00022452"/>
    </source>
</evidence>
<dbReference type="FunCoup" id="A0A7M7GK82">
    <property type="interactions" value="1614"/>
</dbReference>
<keyword evidence="11" id="KW-1185">Reference proteome</keyword>
<organism evidence="10 11">
    <name type="scientific">Nasonia vitripennis</name>
    <name type="common">Parasitic wasp</name>
    <dbReference type="NCBI Taxonomy" id="7425"/>
    <lineage>
        <taxon>Eukaryota</taxon>
        <taxon>Metazoa</taxon>
        <taxon>Ecdysozoa</taxon>
        <taxon>Arthropoda</taxon>
        <taxon>Hexapoda</taxon>
        <taxon>Insecta</taxon>
        <taxon>Pterygota</taxon>
        <taxon>Neoptera</taxon>
        <taxon>Endopterygota</taxon>
        <taxon>Hymenoptera</taxon>
        <taxon>Apocrita</taxon>
        <taxon>Proctotrupomorpha</taxon>
        <taxon>Chalcidoidea</taxon>
        <taxon>Pteromalidae</taxon>
        <taxon>Pteromalinae</taxon>
        <taxon>Nasonia</taxon>
    </lineage>
</organism>
<dbReference type="EnsemblMetazoa" id="XM_003423847">
    <property type="protein sequence ID" value="XP_003423895"/>
    <property type="gene ID" value="LOC100119887"/>
</dbReference>
<evidence type="ECO:0000256" key="5">
    <source>
        <dbReference type="ARBA" id="ARBA00022787"/>
    </source>
</evidence>
<dbReference type="OrthoDB" id="1724197at2759"/>